<keyword evidence="2" id="KW-0521">NADP</keyword>
<dbReference type="GO" id="GO:0016616">
    <property type="term" value="F:oxidoreductase activity, acting on the CH-OH group of donors, NAD or NADP as acceptor"/>
    <property type="evidence" value="ECO:0007669"/>
    <property type="project" value="TreeGrafter"/>
</dbReference>
<dbReference type="InterPro" id="IPR020904">
    <property type="entry name" value="Sc_DH/Rdtase_CS"/>
</dbReference>
<dbReference type="InterPro" id="IPR036291">
    <property type="entry name" value="NAD(P)-bd_dom_sf"/>
</dbReference>
<dbReference type="CDD" id="cd05233">
    <property type="entry name" value="SDR_c"/>
    <property type="match status" value="1"/>
</dbReference>
<evidence type="ECO:0000256" key="1">
    <source>
        <dbReference type="ARBA" id="ARBA00006484"/>
    </source>
</evidence>
<accession>A0A2V1DF89</accession>
<dbReference type="PRINTS" id="PR00080">
    <property type="entry name" value="SDRFAMILY"/>
</dbReference>
<dbReference type="Gene3D" id="3.40.50.720">
    <property type="entry name" value="NAD(P)-binding Rossmann-like Domain"/>
    <property type="match status" value="1"/>
</dbReference>
<dbReference type="AlphaFoldDB" id="A0A2V1DF89"/>
<protein>
    <submittedName>
        <fullName evidence="3">NAD(P)-binding protein</fullName>
    </submittedName>
</protein>
<comment type="similarity">
    <text evidence="1">Belongs to the short-chain dehydrogenases/reductases (SDR) family.</text>
</comment>
<evidence type="ECO:0000256" key="2">
    <source>
        <dbReference type="ARBA" id="ARBA00022857"/>
    </source>
</evidence>
<dbReference type="Proteomes" id="UP000244855">
    <property type="component" value="Unassembled WGS sequence"/>
</dbReference>
<evidence type="ECO:0000313" key="4">
    <source>
        <dbReference type="Proteomes" id="UP000244855"/>
    </source>
</evidence>
<proteinExistence type="inferred from homology"/>
<dbReference type="Pfam" id="PF13561">
    <property type="entry name" value="adh_short_C2"/>
    <property type="match status" value="1"/>
</dbReference>
<dbReference type="SUPFAM" id="SSF51735">
    <property type="entry name" value="NAD(P)-binding Rossmann-fold domains"/>
    <property type="match status" value="1"/>
</dbReference>
<dbReference type="PANTHER" id="PTHR42760:SF124">
    <property type="entry name" value="SHORT-CHAIN DEHYDROGENASE_REDUCTASE"/>
    <property type="match status" value="1"/>
</dbReference>
<dbReference type="InterPro" id="IPR002347">
    <property type="entry name" value="SDR_fam"/>
</dbReference>
<keyword evidence="4" id="KW-1185">Reference proteome</keyword>
<dbReference type="EMBL" id="KZ805455">
    <property type="protein sequence ID" value="PVH96770.1"/>
    <property type="molecule type" value="Genomic_DNA"/>
</dbReference>
<dbReference type="NCBIfam" id="NF005559">
    <property type="entry name" value="PRK07231.1"/>
    <property type="match status" value="1"/>
</dbReference>
<gene>
    <name evidence="3" type="ORF">DM02DRAFT_616991</name>
</gene>
<sequence>MSTFQRLTNRVAIVTGSSSGIGRAICKRFHAEGAFLVCADLRSSPLVDSDKQFPVPTHELIVQAGGKAIFVATDVSLASDMEGLISTAVREYGRVDIIVNNAAIYPEIKAPTNPINASSIDNFEKTIRVNTMGAFLGAKYAVDQMKKQQRLACGVRGWILNVASTAAIVGVAGLPGYTASKGAIMAMTRSTAIDVAKNGIICNTIVPGFTDETAGLELAYNGFLKGLQPQDLAASIPLKRLGRPEDIAGAAVFLVSDDAAWVTGTSLLVDGGSLICATSAA</sequence>
<dbReference type="OrthoDB" id="417891at2759"/>
<name>A0A2V1DF89_9PLEO</name>
<evidence type="ECO:0000313" key="3">
    <source>
        <dbReference type="EMBL" id="PVH96770.1"/>
    </source>
</evidence>
<organism evidence="3 4">
    <name type="scientific">Periconia macrospinosa</name>
    <dbReference type="NCBI Taxonomy" id="97972"/>
    <lineage>
        <taxon>Eukaryota</taxon>
        <taxon>Fungi</taxon>
        <taxon>Dikarya</taxon>
        <taxon>Ascomycota</taxon>
        <taxon>Pezizomycotina</taxon>
        <taxon>Dothideomycetes</taxon>
        <taxon>Pleosporomycetidae</taxon>
        <taxon>Pleosporales</taxon>
        <taxon>Massarineae</taxon>
        <taxon>Periconiaceae</taxon>
        <taxon>Periconia</taxon>
    </lineage>
</organism>
<dbReference type="STRING" id="97972.A0A2V1DF89"/>
<dbReference type="PANTHER" id="PTHR42760">
    <property type="entry name" value="SHORT-CHAIN DEHYDROGENASES/REDUCTASES FAMILY MEMBER"/>
    <property type="match status" value="1"/>
</dbReference>
<dbReference type="PRINTS" id="PR00081">
    <property type="entry name" value="GDHRDH"/>
</dbReference>
<reference evidence="3 4" key="1">
    <citation type="journal article" date="2018" name="Sci. Rep.">
        <title>Comparative genomics provides insights into the lifestyle and reveals functional heterogeneity of dark septate endophytic fungi.</title>
        <authorList>
            <person name="Knapp D.G."/>
            <person name="Nemeth J.B."/>
            <person name="Barry K."/>
            <person name="Hainaut M."/>
            <person name="Henrissat B."/>
            <person name="Johnson J."/>
            <person name="Kuo A."/>
            <person name="Lim J.H.P."/>
            <person name="Lipzen A."/>
            <person name="Nolan M."/>
            <person name="Ohm R.A."/>
            <person name="Tamas L."/>
            <person name="Grigoriev I.V."/>
            <person name="Spatafora J.W."/>
            <person name="Nagy L.G."/>
            <person name="Kovacs G.M."/>
        </authorList>
    </citation>
    <scope>NUCLEOTIDE SEQUENCE [LARGE SCALE GENOMIC DNA]</scope>
    <source>
        <strain evidence="3 4">DSE2036</strain>
    </source>
</reference>
<dbReference type="PROSITE" id="PS00061">
    <property type="entry name" value="ADH_SHORT"/>
    <property type="match status" value="1"/>
</dbReference>
<dbReference type="FunFam" id="3.40.50.720:FF:000084">
    <property type="entry name" value="Short-chain dehydrogenase reductase"/>
    <property type="match status" value="1"/>
</dbReference>